<feature type="transmembrane region" description="Helical" evidence="7">
    <location>
        <begin position="422"/>
        <end position="445"/>
    </location>
</feature>
<evidence type="ECO:0000256" key="4">
    <source>
        <dbReference type="ARBA" id="ARBA00022989"/>
    </source>
</evidence>
<accession>A0ABV8LXV0</accession>
<dbReference type="InterPro" id="IPR025857">
    <property type="entry name" value="MacB_PCD"/>
</dbReference>
<feature type="transmembrane region" description="Helical" evidence="7">
    <location>
        <begin position="261"/>
        <end position="282"/>
    </location>
</feature>
<comment type="subcellular location">
    <subcellularLocation>
        <location evidence="1">Cell membrane</location>
        <topology evidence="1">Multi-pass membrane protein</topology>
    </subcellularLocation>
</comment>
<organism evidence="10 11">
    <name type="scientific">Hamadaea flava</name>
    <dbReference type="NCBI Taxonomy" id="1742688"/>
    <lineage>
        <taxon>Bacteria</taxon>
        <taxon>Bacillati</taxon>
        <taxon>Actinomycetota</taxon>
        <taxon>Actinomycetes</taxon>
        <taxon>Micromonosporales</taxon>
        <taxon>Micromonosporaceae</taxon>
        <taxon>Hamadaea</taxon>
    </lineage>
</organism>
<feature type="transmembrane region" description="Helical" evidence="7">
    <location>
        <begin position="349"/>
        <end position="373"/>
    </location>
</feature>
<evidence type="ECO:0000259" key="8">
    <source>
        <dbReference type="Pfam" id="PF02687"/>
    </source>
</evidence>
<evidence type="ECO:0000313" key="11">
    <source>
        <dbReference type="Proteomes" id="UP001595816"/>
    </source>
</evidence>
<evidence type="ECO:0000313" key="10">
    <source>
        <dbReference type="EMBL" id="MFC4135319.1"/>
    </source>
</evidence>
<feature type="domain" description="ABC3 transporter permease C-terminal" evidence="8">
    <location>
        <begin position="265"/>
        <end position="378"/>
    </location>
</feature>
<evidence type="ECO:0000256" key="7">
    <source>
        <dbReference type="SAM" id="Phobius"/>
    </source>
</evidence>
<dbReference type="Pfam" id="PF02687">
    <property type="entry name" value="FtsX"/>
    <property type="match status" value="2"/>
</dbReference>
<evidence type="ECO:0000256" key="5">
    <source>
        <dbReference type="ARBA" id="ARBA00023136"/>
    </source>
</evidence>
<keyword evidence="2" id="KW-1003">Cell membrane</keyword>
<evidence type="ECO:0000256" key="6">
    <source>
        <dbReference type="ARBA" id="ARBA00038076"/>
    </source>
</evidence>
<dbReference type="InterPro" id="IPR003838">
    <property type="entry name" value="ABC3_permease_C"/>
</dbReference>
<comment type="similarity">
    <text evidence="6">Belongs to the ABC-4 integral membrane protein family.</text>
</comment>
<dbReference type="Pfam" id="PF12704">
    <property type="entry name" value="MacB_PCD"/>
    <property type="match status" value="1"/>
</dbReference>
<evidence type="ECO:0000256" key="3">
    <source>
        <dbReference type="ARBA" id="ARBA00022692"/>
    </source>
</evidence>
<keyword evidence="4 7" id="KW-1133">Transmembrane helix</keyword>
<gene>
    <name evidence="10" type="ORF">ACFOZ4_32310</name>
</gene>
<dbReference type="Proteomes" id="UP001595816">
    <property type="component" value="Unassembled WGS sequence"/>
</dbReference>
<dbReference type="RefSeq" id="WP_253756550.1">
    <property type="nucleotide sequence ID" value="NZ_JAMZDZ010000001.1"/>
</dbReference>
<dbReference type="PANTHER" id="PTHR30572:SF4">
    <property type="entry name" value="ABC TRANSPORTER PERMEASE YTRF"/>
    <property type="match status" value="1"/>
</dbReference>
<keyword evidence="3 7" id="KW-0812">Transmembrane</keyword>
<evidence type="ECO:0000259" key="9">
    <source>
        <dbReference type="Pfam" id="PF12704"/>
    </source>
</evidence>
<reference evidence="11" key="1">
    <citation type="journal article" date="2019" name="Int. J. Syst. Evol. Microbiol.">
        <title>The Global Catalogue of Microorganisms (GCM) 10K type strain sequencing project: providing services to taxonomists for standard genome sequencing and annotation.</title>
        <authorList>
            <consortium name="The Broad Institute Genomics Platform"/>
            <consortium name="The Broad Institute Genome Sequencing Center for Infectious Disease"/>
            <person name="Wu L."/>
            <person name="Ma J."/>
        </authorList>
    </citation>
    <scope>NUCLEOTIDE SEQUENCE [LARGE SCALE GENOMIC DNA]</scope>
    <source>
        <strain evidence="11">CGMCC 4.7289</strain>
    </source>
</reference>
<feature type="domain" description="MacB-like periplasmic core" evidence="9">
    <location>
        <begin position="27"/>
        <end position="223"/>
    </location>
</feature>
<name>A0ABV8LXV0_9ACTN</name>
<feature type="domain" description="ABC3 transporter permease C-terminal" evidence="8">
    <location>
        <begin position="472"/>
        <end position="575"/>
    </location>
</feature>
<sequence>MGHLLVIWRLAVRDLCRHPGEALVPLIAVTVAVATLTLGLALTTATETAYAKTRAATAGPDVTATLAGESPLAGKLTQAPGVVAYAGPYFAFSTAIRVRGFDVRSAVEGRDTATAPVDQPLVTEGTWVRDGGAVIERGFAQALGVRVGDVLTINQRSLPVVGIAISAANAVYPGSDNAQGRGPSDYGGKVWLTAADAKAASAGAVGVRLLYLKLADPAATRQFVRFVSTQDFTGETWVQYRPWPQTVEDDARMLRFLGPTLVLGGWLLAVAAAVGLAALVALRATRYNRRAGLLKAVGATPDTVAAVLLAQYLPLTAVATLLGLTLGAVTAPELTDPSAGLITGVSMPASGTVVAAAILALVVALSSTVGPVVRAARRSTVQALTDAASAPAHPSGITSATAYLPTSLLLGVRLFARRPGRAVSAAFGTAAIAAMITGLLTFRSVPVKELDFGTSTLADIRAAQLSRALLAITVALGVLSILNTLVLGWSAAAQARRTLTVVRSLGATPGQVVTALCVAQSLAALPGLLLGIPAGLVLYWSVSIEMNLPPMGWVAAASLVILLAVAATAVLPAWLHTRGSAGSFLRADAA</sequence>
<protein>
    <submittedName>
        <fullName evidence="10">FtsX-like permease family protein</fullName>
    </submittedName>
</protein>
<keyword evidence="5 7" id="KW-0472">Membrane</keyword>
<dbReference type="InterPro" id="IPR050250">
    <property type="entry name" value="Macrolide_Exporter_MacB"/>
</dbReference>
<feature type="transmembrane region" description="Helical" evidence="7">
    <location>
        <begin position="465"/>
        <end position="491"/>
    </location>
</feature>
<dbReference type="EMBL" id="JBHSAY010000021">
    <property type="protein sequence ID" value="MFC4135319.1"/>
    <property type="molecule type" value="Genomic_DNA"/>
</dbReference>
<dbReference type="PANTHER" id="PTHR30572">
    <property type="entry name" value="MEMBRANE COMPONENT OF TRANSPORTER-RELATED"/>
    <property type="match status" value="1"/>
</dbReference>
<feature type="transmembrane region" description="Helical" evidence="7">
    <location>
        <begin position="552"/>
        <end position="575"/>
    </location>
</feature>
<evidence type="ECO:0000256" key="2">
    <source>
        <dbReference type="ARBA" id="ARBA00022475"/>
    </source>
</evidence>
<feature type="transmembrane region" description="Helical" evidence="7">
    <location>
        <begin position="303"/>
        <end position="329"/>
    </location>
</feature>
<feature type="transmembrane region" description="Helical" evidence="7">
    <location>
        <begin position="512"/>
        <end position="540"/>
    </location>
</feature>
<proteinExistence type="inferred from homology"/>
<evidence type="ECO:0000256" key="1">
    <source>
        <dbReference type="ARBA" id="ARBA00004651"/>
    </source>
</evidence>
<keyword evidence="11" id="KW-1185">Reference proteome</keyword>
<comment type="caution">
    <text evidence="10">The sequence shown here is derived from an EMBL/GenBank/DDBJ whole genome shotgun (WGS) entry which is preliminary data.</text>
</comment>